<accession>I4I432</accession>
<dbReference type="SUPFAM" id="SSF102114">
    <property type="entry name" value="Radical SAM enzymes"/>
    <property type="match status" value="1"/>
</dbReference>
<protein>
    <recommendedName>
        <fullName evidence="6">TIGR03279 family radical SAM protein</fullName>
    </recommendedName>
</protein>
<dbReference type="EMBL" id="CAIO01000499">
    <property type="protein sequence ID" value="CCI29056.1"/>
    <property type="molecule type" value="Genomic_DNA"/>
</dbReference>
<gene>
    <name evidence="4" type="ORF">MICAH_5480007</name>
</gene>
<evidence type="ECO:0000259" key="3">
    <source>
        <dbReference type="Pfam" id="PF19238"/>
    </source>
</evidence>
<dbReference type="Proteomes" id="UP000004775">
    <property type="component" value="Unassembled WGS sequence"/>
</dbReference>
<sequence>MSELTIRPAKISGVIPDSIAAEVGFEIGDALVSINGNRPRDLIDYQFLCADEFLTLEVLDSQGKNHRIEIEKDYHEDLGLEFETALFDGLIQCNNKCPFCFIDQQPEGKRETLYYKDDDYRLSFLYGSYLTLTNLTSKEWQRIEKMHISPLFVSVHATEPDLRIRLLKNPRAGQILDHLKWLQARQLQIHAQVVVCPNINDGIHLERTLLDLVSFHRGDIPCVESIAVVPVGLTRFRPQEDELIPVSQEKAREVIEQVQTLQKQFCQELGSNVVWLADEWFLIARVDLPPQSHYEDYPQIGNGVGSIRQFIREFQKTAKKLLPAQITPSRRLIWVVGNAVEQAFQPLVKQLNNLRGLTVELVALNSDYWGQEITVTGLLTGQDILKGLQGKNLGDGVLLPSLMLKHGESVFLDDLTLETVINQLGVPIYPVLGVEELIKTCLTLNPLNKS</sequence>
<dbReference type="Pfam" id="PF19238">
    <property type="entry name" value="Radical_SAM_2"/>
    <property type="match status" value="1"/>
</dbReference>
<dbReference type="InterPro" id="IPR007549">
    <property type="entry name" value="DUF512"/>
</dbReference>
<dbReference type="AlphaFoldDB" id="I4I432"/>
<proteinExistence type="predicted"/>
<dbReference type="Pfam" id="PF17820">
    <property type="entry name" value="PDZ_6"/>
    <property type="match status" value="1"/>
</dbReference>
<dbReference type="InterPro" id="IPR045375">
    <property type="entry name" value="Put_radical_SAM-like_N"/>
</dbReference>
<evidence type="ECO:0000259" key="2">
    <source>
        <dbReference type="Pfam" id="PF17820"/>
    </source>
</evidence>
<dbReference type="InterPro" id="IPR017673">
    <property type="entry name" value="CHP03279_fam"/>
</dbReference>
<evidence type="ECO:0000313" key="4">
    <source>
        <dbReference type="EMBL" id="CCI29056.1"/>
    </source>
</evidence>
<dbReference type="HOGENOM" id="CLU_037396_0_0_3"/>
<name>I4I432_MICAE</name>
<dbReference type="Gene3D" id="3.20.20.70">
    <property type="entry name" value="Aldolase class I"/>
    <property type="match status" value="1"/>
</dbReference>
<evidence type="ECO:0000259" key="1">
    <source>
        <dbReference type="Pfam" id="PF04459"/>
    </source>
</evidence>
<dbReference type="InterPro" id="IPR013785">
    <property type="entry name" value="Aldolase_TIM"/>
</dbReference>
<dbReference type="NCBIfam" id="TIGR03279">
    <property type="entry name" value="cyano_FeS_chp"/>
    <property type="match status" value="1"/>
</dbReference>
<feature type="domain" description="Putative radical SAM N-terminal" evidence="3">
    <location>
        <begin position="72"/>
        <end position="216"/>
    </location>
</feature>
<dbReference type="Pfam" id="PF04459">
    <property type="entry name" value="DUF512"/>
    <property type="match status" value="1"/>
</dbReference>
<dbReference type="InterPro" id="IPR041489">
    <property type="entry name" value="PDZ_6"/>
</dbReference>
<dbReference type="Gene3D" id="2.30.42.10">
    <property type="match status" value="1"/>
</dbReference>
<dbReference type="InterPro" id="IPR036034">
    <property type="entry name" value="PDZ_sf"/>
</dbReference>
<comment type="caution">
    <text evidence="4">The sequence shown here is derived from an EMBL/GenBank/DDBJ whole genome shotgun (WGS) entry which is preliminary data.</text>
</comment>
<feature type="domain" description="DUF512" evidence="1">
    <location>
        <begin position="229"/>
        <end position="431"/>
    </location>
</feature>
<dbReference type="InterPro" id="IPR058240">
    <property type="entry name" value="rSAM_sf"/>
</dbReference>
<feature type="domain" description="PDZ" evidence="2">
    <location>
        <begin position="11"/>
        <end position="50"/>
    </location>
</feature>
<organism evidence="4 5">
    <name type="scientific">Microcystis aeruginosa PCC 9809</name>
    <dbReference type="NCBI Taxonomy" id="1160285"/>
    <lineage>
        <taxon>Bacteria</taxon>
        <taxon>Bacillati</taxon>
        <taxon>Cyanobacteriota</taxon>
        <taxon>Cyanophyceae</taxon>
        <taxon>Oscillatoriophycideae</taxon>
        <taxon>Chroococcales</taxon>
        <taxon>Microcystaceae</taxon>
        <taxon>Microcystis</taxon>
    </lineage>
</organism>
<dbReference type="SUPFAM" id="SSF50156">
    <property type="entry name" value="PDZ domain-like"/>
    <property type="match status" value="1"/>
</dbReference>
<dbReference type="RefSeq" id="WP_004163366.1">
    <property type="nucleotide sequence ID" value="NZ_HE973781.1"/>
</dbReference>
<evidence type="ECO:0000313" key="5">
    <source>
        <dbReference type="Proteomes" id="UP000004775"/>
    </source>
</evidence>
<reference evidence="4 5" key="1">
    <citation type="submission" date="2012-04" db="EMBL/GenBank/DDBJ databases">
        <authorList>
            <person name="Genoscope - CEA"/>
        </authorList>
    </citation>
    <scope>NUCLEOTIDE SEQUENCE [LARGE SCALE GENOMIC DNA]</scope>
    <source>
        <strain evidence="4 5">9809</strain>
    </source>
</reference>
<evidence type="ECO:0008006" key="6">
    <source>
        <dbReference type="Google" id="ProtNLM"/>
    </source>
</evidence>